<keyword evidence="1" id="KW-0472">Membrane</keyword>
<keyword evidence="1" id="KW-1133">Transmembrane helix</keyword>
<dbReference type="RefSeq" id="WP_345004911.1">
    <property type="nucleotide sequence ID" value="NZ_BAABCY010000033.1"/>
</dbReference>
<reference evidence="3" key="1">
    <citation type="journal article" date="2019" name="Int. J. Syst. Evol. Microbiol.">
        <title>The Global Catalogue of Microorganisms (GCM) 10K type strain sequencing project: providing services to taxonomists for standard genome sequencing and annotation.</title>
        <authorList>
            <consortium name="The Broad Institute Genomics Platform"/>
            <consortium name="The Broad Institute Genome Sequencing Center for Infectious Disease"/>
            <person name="Wu L."/>
            <person name="Ma J."/>
        </authorList>
    </citation>
    <scope>NUCLEOTIDE SEQUENCE [LARGE SCALE GENOMIC DNA]</scope>
    <source>
        <strain evidence="3">JCM 17111</strain>
    </source>
</reference>
<dbReference type="Proteomes" id="UP001500954">
    <property type="component" value="Unassembled WGS sequence"/>
</dbReference>
<dbReference type="EMBL" id="BAABCY010000033">
    <property type="protein sequence ID" value="GAA3562538.1"/>
    <property type="molecule type" value="Genomic_DNA"/>
</dbReference>
<evidence type="ECO:0000256" key="1">
    <source>
        <dbReference type="SAM" id="Phobius"/>
    </source>
</evidence>
<gene>
    <name evidence="2" type="ORF">GCM10022395_11460</name>
</gene>
<keyword evidence="3" id="KW-1185">Reference proteome</keyword>
<evidence type="ECO:0000313" key="3">
    <source>
        <dbReference type="Proteomes" id="UP001500954"/>
    </source>
</evidence>
<feature type="transmembrane region" description="Helical" evidence="1">
    <location>
        <begin position="99"/>
        <end position="116"/>
    </location>
</feature>
<organism evidence="2 3">
    <name type="scientific">Snuella lapsa</name>
    <dbReference type="NCBI Taxonomy" id="870481"/>
    <lineage>
        <taxon>Bacteria</taxon>
        <taxon>Pseudomonadati</taxon>
        <taxon>Bacteroidota</taxon>
        <taxon>Flavobacteriia</taxon>
        <taxon>Flavobacteriales</taxon>
        <taxon>Flavobacteriaceae</taxon>
        <taxon>Snuella</taxon>
    </lineage>
</organism>
<name>A0ABP6XCN1_9FLAO</name>
<proteinExistence type="predicted"/>
<feature type="transmembrane region" description="Helical" evidence="1">
    <location>
        <begin position="75"/>
        <end position="93"/>
    </location>
</feature>
<sequence>MKSQNSISKWFRILLGLFLIVYALNQFLHFLPTSYGTMPENTRDFIDAVAVYLPYLYMFEILIGVLLLINKWTPFIIIVLFPLTIAFLIFNLSNNDISKIWPALIVAFLNITLVLSNKKKYIPLFE</sequence>
<comment type="caution">
    <text evidence="2">The sequence shown here is derived from an EMBL/GenBank/DDBJ whole genome shotgun (WGS) entry which is preliminary data.</text>
</comment>
<feature type="transmembrane region" description="Helical" evidence="1">
    <location>
        <begin position="12"/>
        <end position="31"/>
    </location>
</feature>
<protein>
    <recommendedName>
        <fullName evidence="4">DoxX family protein</fullName>
    </recommendedName>
</protein>
<evidence type="ECO:0008006" key="4">
    <source>
        <dbReference type="Google" id="ProtNLM"/>
    </source>
</evidence>
<evidence type="ECO:0000313" key="2">
    <source>
        <dbReference type="EMBL" id="GAA3562538.1"/>
    </source>
</evidence>
<accession>A0ABP6XCN1</accession>
<keyword evidence="1" id="KW-0812">Transmembrane</keyword>
<feature type="transmembrane region" description="Helical" evidence="1">
    <location>
        <begin position="51"/>
        <end position="68"/>
    </location>
</feature>